<accession>A0A3D8LBQ2</accession>
<dbReference type="OrthoDB" id="1264254at2"/>
<evidence type="ECO:0000256" key="3">
    <source>
        <dbReference type="ARBA" id="ARBA00023237"/>
    </source>
</evidence>
<proteinExistence type="predicted"/>
<dbReference type="InterPro" id="IPR036942">
    <property type="entry name" value="Beta-barrel_TonB_sf"/>
</dbReference>
<evidence type="ECO:0000256" key="1">
    <source>
        <dbReference type="ARBA" id="ARBA00004442"/>
    </source>
</evidence>
<comment type="subcellular location">
    <subcellularLocation>
        <location evidence="1">Cell outer membrane</location>
    </subcellularLocation>
</comment>
<evidence type="ECO:0000313" key="5">
    <source>
        <dbReference type="Proteomes" id="UP000256708"/>
    </source>
</evidence>
<keyword evidence="2" id="KW-0472">Membrane</keyword>
<reference evidence="5" key="1">
    <citation type="submission" date="2018-08" db="EMBL/GenBank/DDBJ databases">
        <authorList>
            <person name="Liu Z.-W."/>
            <person name="Du Z.-J."/>
        </authorList>
    </citation>
    <scope>NUCLEOTIDE SEQUENCE [LARGE SCALE GENOMIC DNA]</scope>
    <source>
        <strain evidence="5">H4X</strain>
    </source>
</reference>
<sequence length="564" mass="64288">MKNKIRLASLAIVLCVGYSYQNNVQAQTQGWGEGAKLEDAEVIVEKNRVIELPQAARNFEKFRIDPPETGDRNVRYRFVDYRLPSQDIDLQMRVLTIKQDELTKLYGNYLKGGIGNYASLYLKGYFHNKRSETSDIGAEVSHIASARGPVDKGNSAVANSDISVHGERYLRDMTVGGKLKYGRDKYHFYGYEPLLEGDQEVEKDSIRQVFNRVSAEGFLHNQTSGAPFQFRGDAQFRYLNDRYDMSESNLALKLRSEYGIDDMSAFRVDADLSFLSHKDSATVSRNFFKLNTAYERQLNAIRLTLGAKVAYTGDTVANARKFNIYPMVRVGLEPIEGNLLIYAGIGGDLERVTLYQLTQENPWLAPNVNVADINKGLEIYGGFQANLANYVQLNARVAYQNYRNLYFFNNSPLDPAKFDLVYDDGVTNVLNFYTEASFNYSDEIRLGVKADYNSYNTDELEKPFHRPSLMSSIYGTYNFYDKILFNSELYYIGSSFGRVHRADGTSELRETDTIVDLNLKADYRFTNNFTIFLMANNLLGQKYERFVNYPSRGINIIGGVTYSF</sequence>
<comment type="caution">
    <text evidence="4">The sequence shown here is derived from an EMBL/GenBank/DDBJ whole genome shotgun (WGS) entry which is preliminary data.</text>
</comment>
<dbReference type="Proteomes" id="UP000256708">
    <property type="component" value="Unassembled WGS sequence"/>
</dbReference>
<gene>
    <name evidence="4" type="ORF">DXT99_12730</name>
</gene>
<dbReference type="AlphaFoldDB" id="A0A3D8LBQ2"/>
<dbReference type="Gene3D" id="2.40.170.20">
    <property type="entry name" value="TonB-dependent receptor, beta-barrel domain"/>
    <property type="match status" value="1"/>
</dbReference>
<dbReference type="GO" id="GO:0009279">
    <property type="term" value="C:cell outer membrane"/>
    <property type="evidence" value="ECO:0007669"/>
    <property type="project" value="UniProtKB-SubCell"/>
</dbReference>
<keyword evidence="3" id="KW-0998">Cell outer membrane</keyword>
<dbReference type="EMBL" id="QRGR01000012">
    <property type="protein sequence ID" value="RDV14825.1"/>
    <property type="molecule type" value="Genomic_DNA"/>
</dbReference>
<protein>
    <recommendedName>
        <fullName evidence="6">TonB-dependent receptor</fullName>
    </recommendedName>
</protein>
<evidence type="ECO:0000313" key="4">
    <source>
        <dbReference type="EMBL" id="RDV14825.1"/>
    </source>
</evidence>
<organism evidence="4 5">
    <name type="scientific">Pontibacter diazotrophicus</name>
    <dbReference type="NCBI Taxonomy" id="1400979"/>
    <lineage>
        <taxon>Bacteria</taxon>
        <taxon>Pseudomonadati</taxon>
        <taxon>Bacteroidota</taxon>
        <taxon>Cytophagia</taxon>
        <taxon>Cytophagales</taxon>
        <taxon>Hymenobacteraceae</taxon>
        <taxon>Pontibacter</taxon>
    </lineage>
</organism>
<dbReference type="RefSeq" id="WP_115565937.1">
    <property type="nucleotide sequence ID" value="NZ_QRGR01000012.1"/>
</dbReference>
<evidence type="ECO:0008006" key="6">
    <source>
        <dbReference type="Google" id="ProtNLM"/>
    </source>
</evidence>
<evidence type="ECO:0000256" key="2">
    <source>
        <dbReference type="ARBA" id="ARBA00023136"/>
    </source>
</evidence>
<dbReference type="SUPFAM" id="SSF56935">
    <property type="entry name" value="Porins"/>
    <property type="match status" value="1"/>
</dbReference>
<keyword evidence="5" id="KW-1185">Reference proteome</keyword>
<name>A0A3D8LBQ2_9BACT</name>